<dbReference type="OrthoDB" id="10382264at2759"/>
<protein>
    <recommendedName>
        <fullName evidence="5">Pentatricopeptide repeat-containing protein</fullName>
    </recommendedName>
</protein>
<dbReference type="InterPro" id="IPR011990">
    <property type="entry name" value="TPR-like_helical_dom_sf"/>
</dbReference>
<dbReference type="PROSITE" id="PS51375">
    <property type="entry name" value="PPR"/>
    <property type="match status" value="6"/>
</dbReference>
<organism evidence="3 4">
    <name type="scientific">Adiantum capillus-veneris</name>
    <name type="common">Maidenhair fern</name>
    <dbReference type="NCBI Taxonomy" id="13818"/>
    <lineage>
        <taxon>Eukaryota</taxon>
        <taxon>Viridiplantae</taxon>
        <taxon>Streptophyta</taxon>
        <taxon>Embryophyta</taxon>
        <taxon>Tracheophyta</taxon>
        <taxon>Polypodiopsida</taxon>
        <taxon>Polypodiidae</taxon>
        <taxon>Polypodiales</taxon>
        <taxon>Pteridineae</taxon>
        <taxon>Pteridaceae</taxon>
        <taxon>Vittarioideae</taxon>
        <taxon>Adiantum</taxon>
    </lineage>
</organism>
<gene>
    <name evidence="3" type="ORF">GOP47_0009980</name>
</gene>
<evidence type="ECO:0008006" key="5">
    <source>
        <dbReference type="Google" id="ProtNLM"/>
    </source>
</evidence>
<dbReference type="Proteomes" id="UP000886520">
    <property type="component" value="Chromosome 9"/>
</dbReference>
<dbReference type="FunFam" id="1.25.40.10:FF:000285">
    <property type="entry name" value="Pentatricopeptide repeat-containing protein, chloroplastic"/>
    <property type="match status" value="1"/>
</dbReference>
<feature type="repeat" description="PPR" evidence="2">
    <location>
        <begin position="199"/>
        <end position="233"/>
    </location>
</feature>
<dbReference type="FunFam" id="1.25.40.10:FF:000158">
    <property type="entry name" value="pentatricopeptide repeat-containing protein At2g33680"/>
    <property type="match status" value="1"/>
</dbReference>
<dbReference type="Gene3D" id="1.25.40.10">
    <property type="entry name" value="Tetratricopeptide repeat domain"/>
    <property type="match status" value="7"/>
</dbReference>
<evidence type="ECO:0000313" key="3">
    <source>
        <dbReference type="EMBL" id="KAI5075904.1"/>
    </source>
</evidence>
<evidence type="ECO:0000256" key="2">
    <source>
        <dbReference type="PROSITE-ProRule" id="PRU00708"/>
    </source>
</evidence>
<name>A0A9D4UXM6_ADICA</name>
<feature type="repeat" description="PPR" evidence="2">
    <location>
        <begin position="608"/>
        <end position="642"/>
    </location>
</feature>
<dbReference type="InterPro" id="IPR002885">
    <property type="entry name" value="PPR_rpt"/>
</dbReference>
<evidence type="ECO:0000313" key="4">
    <source>
        <dbReference type="Proteomes" id="UP000886520"/>
    </source>
</evidence>
<dbReference type="PANTHER" id="PTHR47926">
    <property type="entry name" value="PENTATRICOPEPTIDE REPEAT-CONTAINING PROTEIN"/>
    <property type="match status" value="1"/>
</dbReference>
<dbReference type="GO" id="GO:0009451">
    <property type="term" value="P:RNA modification"/>
    <property type="evidence" value="ECO:0007669"/>
    <property type="project" value="InterPro"/>
</dbReference>
<feature type="repeat" description="PPR" evidence="2">
    <location>
        <begin position="506"/>
        <end position="540"/>
    </location>
</feature>
<evidence type="ECO:0000256" key="1">
    <source>
        <dbReference type="ARBA" id="ARBA00022737"/>
    </source>
</evidence>
<dbReference type="GO" id="GO:0003723">
    <property type="term" value="F:RNA binding"/>
    <property type="evidence" value="ECO:0007669"/>
    <property type="project" value="InterPro"/>
</dbReference>
<dbReference type="AlphaFoldDB" id="A0A9D4UXM6"/>
<dbReference type="Pfam" id="PF01535">
    <property type="entry name" value="PPR"/>
    <property type="match status" value="5"/>
</dbReference>
<comment type="caution">
    <text evidence="3">The sequence shown here is derived from an EMBL/GenBank/DDBJ whole genome shotgun (WGS) entry which is preliminary data.</text>
</comment>
<dbReference type="Pfam" id="PF13041">
    <property type="entry name" value="PPR_2"/>
    <property type="match status" value="6"/>
</dbReference>
<feature type="repeat" description="PPR" evidence="2">
    <location>
        <begin position="404"/>
        <end position="438"/>
    </location>
</feature>
<proteinExistence type="predicted"/>
<dbReference type="InterPro" id="IPR046960">
    <property type="entry name" value="PPR_At4g14850-like_plant"/>
</dbReference>
<dbReference type="NCBIfam" id="TIGR00756">
    <property type="entry name" value="PPR"/>
    <property type="match status" value="6"/>
</dbReference>
<dbReference type="FunFam" id="1.25.40.10:FF:000381">
    <property type="entry name" value="Pentatricopeptide repeat-containing protein"/>
    <property type="match status" value="1"/>
</dbReference>
<sequence>MKARGFSRHLVDAFWKALPCLEDGILPQHSSQGMARVLDECQSAKETGIVMRLHGWLCESGVDNQTTLANYVVAMLVEAGSMCYAQQIFCRLTTRIEASWSSLITGLIRCGKAHAALTLLPQMKLNGFMNHSGHIAVALLQACAALRDLENGLQLHADIMKTQLLQGDPFVGSALLHMYAKCGSLEKAQEVFNKLPVHDVVSWTTLITGYIECGHGKEALKCLENMQSAGMLPDALTFVCGLKACGNMGVPKKIQELHADIERRGLLSNNLFVGSALIDMYAKCGFLVEAQRVFDKLEVHDDVVLWNTLISGYIARGQNKIALNVFQQMKLQDVAPDGVTFVQTLKACSNLGSLSKGQEIHTEVARKGLLERYALLGSTLVDMYMKCDSLMKAQEVFDKLLIRDSISWNIMISGYVEHGCDTKALECFEKMLFEGFPPDNATYASVLRLYGSLGAVGLGEIVHAEIVRDGLLDSDLLIGNNLIEMYVKFLLLTKARQVFDGLPVRDVVSWNILITGYVKHGYYEEALHCYVQLRTSGVCPDVTTFVCCLNIFANLEALGKGQELHSELGRLGLVITDVSIASALVDMYAKCGFIAKAEEVFNSYPVQDVVMWNALISGYAEHNYSEGALSKFEQMQLAGCSPSLVTVVSILKACGKIGAIHKGEEIHAEVVAKGLFDGDLMVGNTLIDMYAKAGALITAQQIFDQLPVNIKDVSSWNALIAGYAQLGKSGKVFLMVAKMLKEGKTPDAITFVILLSACSRAHLFEKGLNYGEVMKEVFGIVPLFGHCTHILDGLSRVGELERAVGIIEKPPFFHFMTWRCVLRACKEGGNVELGETVFEHTL</sequence>
<dbReference type="PANTHER" id="PTHR47926:SF425">
    <property type="entry name" value="REPEAT (TPR)-LIKE SUPERFAMILY PROTEIN, PUTATIVE-RELATED"/>
    <property type="match status" value="1"/>
</dbReference>
<dbReference type="FunFam" id="1.25.40.10:FF:000031">
    <property type="entry name" value="Pentatricopeptide repeat-containing protein mitochondrial"/>
    <property type="match status" value="2"/>
</dbReference>
<feature type="repeat" description="PPR" evidence="2">
    <location>
        <begin position="302"/>
        <end position="336"/>
    </location>
</feature>
<keyword evidence="1" id="KW-0677">Repeat</keyword>
<keyword evidence="4" id="KW-1185">Reference proteome</keyword>
<dbReference type="GO" id="GO:0048731">
    <property type="term" value="P:system development"/>
    <property type="evidence" value="ECO:0007669"/>
    <property type="project" value="UniProtKB-ARBA"/>
</dbReference>
<accession>A0A9D4UXM6</accession>
<dbReference type="EMBL" id="JABFUD020000009">
    <property type="protein sequence ID" value="KAI5075904.1"/>
    <property type="molecule type" value="Genomic_DNA"/>
</dbReference>
<dbReference type="FunFam" id="1.25.40.10:FF:000073">
    <property type="entry name" value="Pentatricopeptide repeat-containing protein chloroplastic"/>
    <property type="match status" value="1"/>
</dbReference>
<feature type="repeat" description="PPR" evidence="2">
    <location>
        <begin position="712"/>
        <end position="746"/>
    </location>
</feature>
<reference evidence="3" key="1">
    <citation type="submission" date="2021-01" db="EMBL/GenBank/DDBJ databases">
        <title>Adiantum capillus-veneris genome.</title>
        <authorList>
            <person name="Fang Y."/>
            <person name="Liao Q."/>
        </authorList>
    </citation>
    <scope>NUCLEOTIDE SEQUENCE</scope>
    <source>
        <strain evidence="3">H3</strain>
        <tissue evidence="3">Leaf</tissue>
    </source>
</reference>